<dbReference type="Pfam" id="PF02861">
    <property type="entry name" value="Clp_N"/>
    <property type="match status" value="1"/>
</dbReference>
<keyword evidence="3" id="KW-1185">Reference proteome</keyword>
<feature type="domain" description="Clp R" evidence="1">
    <location>
        <begin position="3"/>
        <end position="118"/>
    </location>
</feature>
<dbReference type="InterPro" id="IPR036628">
    <property type="entry name" value="Clp_N_dom_sf"/>
</dbReference>
<evidence type="ECO:0000259" key="1">
    <source>
        <dbReference type="Pfam" id="PF02861"/>
    </source>
</evidence>
<protein>
    <recommendedName>
        <fullName evidence="1">Clp R domain-containing protein</fullName>
    </recommendedName>
</protein>
<proteinExistence type="predicted"/>
<evidence type="ECO:0000313" key="2">
    <source>
        <dbReference type="EMBL" id="CAD0008112.1"/>
    </source>
</evidence>
<dbReference type="EMBL" id="CAIJDO010000213">
    <property type="protein sequence ID" value="CAD0008112.1"/>
    <property type="molecule type" value="Genomic_DNA"/>
</dbReference>
<name>A0A6V6ZB01_9FLAO</name>
<gene>
    <name evidence="2" type="ORF">FLACHUCJ7_03642</name>
</gene>
<accession>A0A6V6ZB01</accession>
<reference evidence="2 3" key="1">
    <citation type="submission" date="2020-06" db="EMBL/GenBank/DDBJ databases">
        <authorList>
            <person name="Criscuolo A."/>
        </authorList>
    </citation>
    <scope>NUCLEOTIDE SEQUENCE [LARGE SCALE GENOMIC DNA]</scope>
    <source>
        <strain evidence="3">CIP 110025</strain>
    </source>
</reference>
<dbReference type="Gene3D" id="1.10.1780.10">
    <property type="entry name" value="Clp, N-terminal domain"/>
    <property type="match status" value="1"/>
</dbReference>
<dbReference type="InterPro" id="IPR004176">
    <property type="entry name" value="Clp_R_N"/>
</dbReference>
<evidence type="ECO:0000313" key="3">
    <source>
        <dbReference type="Proteomes" id="UP000556700"/>
    </source>
</evidence>
<organism evidence="2 3">
    <name type="scientific">Flavobacterium chungangense</name>
    <dbReference type="NCBI Taxonomy" id="554283"/>
    <lineage>
        <taxon>Bacteria</taxon>
        <taxon>Pseudomonadati</taxon>
        <taxon>Bacteroidota</taxon>
        <taxon>Flavobacteriia</taxon>
        <taxon>Flavobacteriales</taxon>
        <taxon>Flavobacteriaceae</taxon>
        <taxon>Flavobacterium</taxon>
    </lineage>
</organism>
<dbReference type="SUPFAM" id="SSF81923">
    <property type="entry name" value="Double Clp-N motif"/>
    <property type="match status" value="1"/>
</dbReference>
<dbReference type="Proteomes" id="UP000556700">
    <property type="component" value="Unassembled WGS sequence"/>
</dbReference>
<comment type="caution">
    <text evidence="2">The sequence shown here is derived from an EMBL/GenBank/DDBJ whole genome shotgun (WGS) entry which is preliminary data.</text>
</comment>
<dbReference type="AlphaFoldDB" id="A0A6V6ZB01"/>
<sequence>MQFNQEIEEIIKTSRKIALNLGENYISSYHFLLAMVSSKNLPHTIFDQKELDFQYLTDHLQKGKLETIPENMYMTKEMERALKISAYYAWIYRQSEIKAEHILFAMLADKRSFAGSLLIQNRMTYSGFENEYEKIQKTKKRKLFKVIGNNSFLINIGFVKLINQTINTI</sequence>